<proteinExistence type="predicted"/>
<reference evidence="3" key="1">
    <citation type="submission" date="2023-07" db="EMBL/GenBank/DDBJ databases">
        <title>Molecular identification of indigenous halophilic bacteria isolated from red sea cost, biodegradation of synthetic dyes and assessment of degraded metabolite toxicity.</title>
        <authorList>
            <person name="Chaieb K."/>
            <person name="Altayb H.N."/>
        </authorList>
    </citation>
    <scope>NUCLEOTIDE SEQUENCE [LARGE SCALE GENOMIC DNA]</scope>
    <source>
        <strain evidence="3">K20</strain>
    </source>
</reference>
<dbReference type="Proteomes" id="UP001199044">
    <property type="component" value="Unassembled WGS sequence"/>
</dbReference>
<evidence type="ECO:0000259" key="1">
    <source>
        <dbReference type="Pfam" id="PF04230"/>
    </source>
</evidence>
<dbReference type="Pfam" id="PF04230">
    <property type="entry name" value="PS_pyruv_trans"/>
    <property type="match status" value="1"/>
</dbReference>
<gene>
    <name evidence="2" type="ORF">LDJ79_17975</name>
</gene>
<dbReference type="InterPro" id="IPR007345">
    <property type="entry name" value="Polysacch_pyruvyl_Trfase"/>
</dbReference>
<protein>
    <submittedName>
        <fullName evidence="2">Polysaccharide pyruvyl transferase family protein</fullName>
    </submittedName>
</protein>
<sequence length="286" mass="32363">MVKIYRVTPGNFGDDLNEVLIQHRLGNQFQGNVFLNVDRQYDVSENDTLVVAIGTILNELVPAQGKKIVLGAGYGYGQPALINEKWDVKFVRGHLTAKKLGLESHQVMTDPAILLANKDNIYNVTEGRVGYVPHHGVANRLWERVCQDLGLKYIDPRRSYQEVMDDLLSCQWVMVEAMHGAIVADALRIPWIAVSSAEKINTFKWNDWCSTIGLEYQPTKLMSLWPSSDNRISKRLITSVKEKNVRLQLKKIIKHGKPQLSTDAVFKSNLGRVTDCYESFFSSVTK</sequence>
<comment type="caution">
    <text evidence="2">The sequence shown here is derived from an EMBL/GenBank/DDBJ whole genome shotgun (WGS) entry which is preliminary data.</text>
</comment>
<evidence type="ECO:0000313" key="2">
    <source>
        <dbReference type="EMBL" id="MCA2018014.1"/>
    </source>
</evidence>
<evidence type="ECO:0000313" key="3">
    <source>
        <dbReference type="Proteomes" id="UP001199044"/>
    </source>
</evidence>
<feature type="domain" description="Polysaccharide pyruvyl transferase" evidence="1">
    <location>
        <begin position="11"/>
        <end position="196"/>
    </location>
</feature>
<accession>A0ABS7YQQ1</accession>
<keyword evidence="2" id="KW-0808">Transferase</keyword>
<name>A0ABS7YQQ1_9VIBR</name>
<dbReference type="EMBL" id="JAIWIU010000139">
    <property type="protein sequence ID" value="MCA2018014.1"/>
    <property type="molecule type" value="Genomic_DNA"/>
</dbReference>
<dbReference type="GO" id="GO:0016740">
    <property type="term" value="F:transferase activity"/>
    <property type="evidence" value="ECO:0007669"/>
    <property type="project" value="UniProtKB-KW"/>
</dbReference>
<keyword evidence="3" id="KW-1185">Reference proteome</keyword>
<organism evidence="2 3">
    <name type="scientific">Vibrio tritonius</name>
    <dbReference type="NCBI Taxonomy" id="1435069"/>
    <lineage>
        <taxon>Bacteria</taxon>
        <taxon>Pseudomonadati</taxon>
        <taxon>Pseudomonadota</taxon>
        <taxon>Gammaproteobacteria</taxon>
        <taxon>Vibrionales</taxon>
        <taxon>Vibrionaceae</taxon>
        <taxon>Vibrio</taxon>
    </lineage>
</organism>
<dbReference type="RefSeq" id="WP_225251574.1">
    <property type="nucleotide sequence ID" value="NZ_JAIWIU010000139.1"/>
</dbReference>